<evidence type="ECO:0000313" key="1">
    <source>
        <dbReference type="EMBL" id="GMS85544.1"/>
    </source>
</evidence>
<organism evidence="1 2">
    <name type="scientific">Pristionchus entomophagus</name>
    <dbReference type="NCBI Taxonomy" id="358040"/>
    <lineage>
        <taxon>Eukaryota</taxon>
        <taxon>Metazoa</taxon>
        <taxon>Ecdysozoa</taxon>
        <taxon>Nematoda</taxon>
        <taxon>Chromadorea</taxon>
        <taxon>Rhabditida</taxon>
        <taxon>Rhabditina</taxon>
        <taxon>Diplogasteromorpha</taxon>
        <taxon>Diplogasteroidea</taxon>
        <taxon>Neodiplogasteridae</taxon>
        <taxon>Pristionchus</taxon>
    </lineage>
</organism>
<keyword evidence="2" id="KW-1185">Reference proteome</keyword>
<protein>
    <submittedName>
        <fullName evidence="1">Uncharacterized protein</fullName>
    </submittedName>
</protein>
<dbReference type="EMBL" id="BTSX01000002">
    <property type="protein sequence ID" value="GMS85544.1"/>
    <property type="molecule type" value="Genomic_DNA"/>
</dbReference>
<reference evidence="1" key="1">
    <citation type="submission" date="2023-10" db="EMBL/GenBank/DDBJ databases">
        <title>Genome assembly of Pristionchus species.</title>
        <authorList>
            <person name="Yoshida K."/>
            <person name="Sommer R.J."/>
        </authorList>
    </citation>
    <scope>NUCLEOTIDE SEQUENCE</scope>
    <source>
        <strain evidence="1">RS0144</strain>
    </source>
</reference>
<gene>
    <name evidence="1" type="ORF">PENTCL1PPCAC_7720</name>
</gene>
<sequence>MSFFYFLTHIFHCERPFRDHSANCFSTLAKLLIPQYLLDSPFEWSNRAEIRFLQHDSRPIPDYLMAVSMLIIEYGNYNKRNTCINRLRDASLAAVGDECGETRIVGNY</sequence>
<proteinExistence type="predicted"/>
<name>A0AAV5SW02_9BILA</name>
<accession>A0AAV5SW02</accession>
<dbReference type="Proteomes" id="UP001432027">
    <property type="component" value="Unassembled WGS sequence"/>
</dbReference>
<evidence type="ECO:0000313" key="2">
    <source>
        <dbReference type="Proteomes" id="UP001432027"/>
    </source>
</evidence>
<comment type="caution">
    <text evidence="1">The sequence shown here is derived from an EMBL/GenBank/DDBJ whole genome shotgun (WGS) entry which is preliminary data.</text>
</comment>
<dbReference type="AlphaFoldDB" id="A0AAV5SW02"/>